<proteinExistence type="predicted"/>
<keyword evidence="1" id="KW-0812">Transmembrane</keyword>
<dbReference type="SUPFAM" id="SSF69572">
    <property type="entry name" value="Activating enzymes of the ubiquitin-like proteins"/>
    <property type="match status" value="1"/>
</dbReference>
<evidence type="ECO:0000256" key="1">
    <source>
        <dbReference type="SAM" id="Phobius"/>
    </source>
</evidence>
<dbReference type="Gene3D" id="3.40.50.720">
    <property type="entry name" value="NAD(P)-binding Rossmann-like Domain"/>
    <property type="match status" value="1"/>
</dbReference>
<sequence>MSRYARQTVLPQVGAEGQARLAAARVLVVGAGALAVPVLQYLVGAGVGQITLVDGDVVAMSNLHRQPLYRMDDIDRPKVSAAAKAMAALNPEVTVMPRAEWLTPANAPALLAECDIALDCADTFAASLTLSDEALAQGKPLISASALGLSGYVGGFCGPAPSLRAVFPDLPQTAATCATAGVLGPVVGMIGAAQAQMALSVLLGLAPSPLGQLMIWDAANWRMSGFRFDGAPEPETLTPFIAESQITPRDRVIDLRAEAPAPFSPQACHVPPDALPDMPLPPDTSRIVLACRTGLRAHHAASTLRTRWPGEIALLALPSA</sequence>
<keyword evidence="4" id="KW-1185">Reference proteome</keyword>
<dbReference type="EMBL" id="CP085144">
    <property type="protein sequence ID" value="UOA15222.1"/>
    <property type="molecule type" value="Genomic_DNA"/>
</dbReference>
<dbReference type="CDD" id="cd00757">
    <property type="entry name" value="ThiF_MoeB_HesA_family"/>
    <property type="match status" value="1"/>
</dbReference>
<dbReference type="InterPro" id="IPR035985">
    <property type="entry name" value="Ubiquitin-activating_enz"/>
</dbReference>
<protein>
    <submittedName>
        <fullName evidence="3">Molybdopterin-synthase adenylyltransferase</fullName>
        <ecNumber evidence="3">2.7.7.80</ecNumber>
    </submittedName>
</protein>
<keyword evidence="1" id="KW-1133">Transmembrane helix</keyword>
<evidence type="ECO:0000259" key="2">
    <source>
        <dbReference type="Pfam" id="PF00899"/>
    </source>
</evidence>
<keyword evidence="1" id="KW-0472">Membrane</keyword>
<evidence type="ECO:0000313" key="3">
    <source>
        <dbReference type="EMBL" id="UOA15222.1"/>
    </source>
</evidence>
<keyword evidence="3" id="KW-0808">Transferase</keyword>
<dbReference type="PANTHER" id="PTHR10953">
    <property type="entry name" value="UBIQUITIN-ACTIVATING ENZYME E1"/>
    <property type="match status" value="1"/>
</dbReference>
<accession>A0ABY3ZL48</accession>
<dbReference type="CDD" id="cd00158">
    <property type="entry name" value="RHOD"/>
    <property type="match status" value="1"/>
</dbReference>
<organism evidence="3 4">
    <name type="scientific">Sulfitobacter dubius</name>
    <dbReference type="NCBI Taxonomy" id="218673"/>
    <lineage>
        <taxon>Bacteria</taxon>
        <taxon>Pseudomonadati</taxon>
        <taxon>Pseudomonadota</taxon>
        <taxon>Alphaproteobacteria</taxon>
        <taxon>Rhodobacterales</taxon>
        <taxon>Roseobacteraceae</taxon>
        <taxon>Sulfitobacter</taxon>
    </lineage>
</organism>
<keyword evidence="3" id="KW-0548">Nucleotidyltransferase</keyword>
<evidence type="ECO:0000313" key="4">
    <source>
        <dbReference type="Proteomes" id="UP000831019"/>
    </source>
</evidence>
<dbReference type="Proteomes" id="UP000831019">
    <property type="component" value="Chromosome"/>
</dbReference>
<dbReference type="Pfam" id="PF00899">
    <property type="entry name" value="ThiF"/>
    <property type="match status" value="1"/>
</dbReference>
<dbReference type="GO" id="GO:0061605">
    <property type="term" value="F:molybdopterin-synthase adenylyltransferase activity"/>
    <property type="evidence" value="ECO:0007669"/>
    <property type="project" value="UniProtKB-EC"/>
</dbReference>
<feature type="transmembrane region" description="Helical" evidence="1">
    <location>
        <begin position="21"/>
        <end position="43"/>
    </location>
</feature>
<dbReference type="RefSeq" id="WP_243260856.1">
    <property type="nucleotide sequence ID" value="NZ_CP085144.1"/>
</dbReference>
<dbReference type="EC" id="2.7.7.80" evidence="3"/>
<gene>
    <name evidence="3" type="primary">moeB_1</name>
    <name evidence="3" type="ORF">DSM109990_02046</name>
</gene>
<name>A0ABY3ZL48_9RHOB</name>
<reference evidence="4" key="1">
    <citation type="journal article" date="2022" name="Microorganisms">
        <title>Beyond the ABCs#Discovery of Three New Plasmid Types in Rhodobacterales (RepQ, RepY, RepW).</title>
        <authorList>
            <person name="Freese H.M."/>
            <person name="Ringel V."/>
            <person name="Overmann J."/>
            <person name="Petersen J."/>
        </authorList>
    </citation>
    <scope>NUCLEOTIDE SEQUENCE [LARGE SCALE GENOMIC DNA]</scope>
    <source>
        <strain evidence="4">DSM 109990</strain>
    </source>
</reference>
<feature type="domain" description="THIF-type NAD/FAD binding fold" evidence="2">
    <location>
        <begin position="4"/>
        <end position="227"/>
    </location>
</feature>
<dbReference type="InterPro" id="IPR000594">
    <property type="entry name" value="ThiF_NAD_FAD-bd"/>
</dbReference>
<dbReference type="PANTHER" id="PTHR10953:SF102">
    <property type="entry name" value="ADENYLYLTRANSFERASE AND SULFURTRANSFERASE MOCS3"/>
    <property type="match status" value="1"/>
</dbReference>
<dbReference type="InterPro" id="IPR045886">
    <property type="entry name" value="ThiF/MoeB/HesA"/>
</dbReference>